<dbReference type="AlphaFoldDB" id="A0A850HBF4"/>
<reference evidence="2 3" key="1">
    <citation type="submission" date="2020-06" db="EMBL/GenBank/DDBJ databases">
        <title>Altererythrobacter sp. HHU K3-1.</title>
        <authorList>
            <person name="Zhang D."/>
            <person name="Xue H."/>
        </authorList>
    </citation>
    <scope>NUCLEOTIDE SEQUENCE [LARGE SCALE GENOMIC DNA]</scope>
    <source>
        <strain evidence="2 3">HHU K3-1</strain>
    </source>
</reference>
<evidence type="ECO:0000313" key="3">
    <source>
        <dbReference type="Proteomes" id="UP000561438"/>
    </source>
</evidence>
<feature type="transmembrane region" description="Helical" evidence="1">
    <location>
        <begin position="228"/>
        <end position="246"/>
    </location>
</feature>
<keyword evidence="1" id="KW-0812">Transmembrane</keyword>
<keyword evidence="1" id="KW-0472">Membrane</keyword>
<gene>
    <name evidence="2" type="ORF">HUV48_05140</name>
</gene>
<feature type="transmembrane region" description="Helical" evidence="1">
    <location>
        <begin position="301"/>
        <end position="318"/>
    </location>
</feature>
<evidence type="ECO:0000256" key="1">
    <source>
        <dbReference type="SAM" id="Phobius"/>
    </source>
</evidence>
<feature type="transmembrane region" description="Helical" evidence="1">
    <location>
        <begin position="190"/>
        <end position="207"/>
    </location>
</feature>
<dbReference type="EMBL" id="JABWGV010000002">
    <property type="protein sequence ID" value="NVD44399.1"/>
    <property type="molecule type" value="Genomic_DNA"/>
</dbReference>
<accession>A0A850HBF4</accession>
<keyword evidence="3" id="KW-1185">Reference proteome</keyword>
<sequence length="320" mass="37049">MPSLKINRTYQAVAVAFLFCGVFFAVDWLERFPYNFPDLSNYREGFSSGWYLFSVINLDWLRFFLSEGTWVYGFDALWRELGDIETSFLVVSFASLLLISTYVLRQSRSAAPLIFFINPAFIHLIVEQLRSGLACGLFFTAVQAKSHYAKIPLFLLAASIHTSFLLFLSLYYLYLFTKKTRIIVWLTERYAVFFMVLFALALTLAFFRDAALSAIDDNRAFILEDQTSGILLGIAWSTFIVSYMILRNNKQFDFNFYFFVLNIMMFIASIFAGEYGARFVSVAIPALAVLSQDVPKERRHLFYFQYVLFSTIYFVIWANG</sequence>
<proteinExistence type="predicted"/>
<feature type="transmembrane region" description="Helical" evidence="1">
    <location>
        <begin position="86"/>
        <end position="104"/>
    </location>
</feature>
<keyword evidence="1" id="KW-1133">Transmembrane helix</keyword>
<organism evidence="2 3">
    <name type="scientific">Qipengyuania atrilutea</name>
    <dbReference type="NCBI Taxonomy" id="2744473"/>
    <lineage>
        <taxon>Bacteria</taxon>
        <taxon>Pseudomonadati</taxon>
        <taxon>Pseudomonadota</taxon>
        <taxon>Alphaproteobacteria</taxon>
        <taxon>Sphingomonadales</taxon>
        <taxon>Erythrobacteraceae</taxon>
        <taxon>Qipengyuania</taxon>
    </lineage>
</organism>
<feature type="transmembrane region" description="Helical" evidence="1">
    <location>
        <begin position="153"/>
        <end position="174"/>
    </location>
</feature>
<comment type="caution">
    <text evidence="2">The sequence shown here is derived from an EMBL/GenBank/DDBJ whole genome shotgun (WGS) entry which is preliminary data.</text>
</comment>
<dbReference type="Proteomes" id="UP000561438">
    <property type="component" value="Unassembled WGS sequence"/>
</dbReference>
<feature type="transmembrane region" description="Helical" evidence="1">
    <location>
        <begin position="258"/>
        <end position="289"/>
    </location>
</feature>
<dbReference type="Pfam" id="PF14897">
    <property type="entry name" value="EpsG"/>
    <property type="match status" value="1"/>
</dbReference>
<feature type="transmembrane region" description="Helical" evidence="1">
    <location>
        <begin position="12"/>
        <end position="29"/>
    </location>
</feature>
<name>A0A850HBF4_9SPHN</name>
<evidence type="ECO:0000313" key="2">
    <source>
        <dbReference type="EMBL" id="NVD44399.1"/>
    </source>
</evidence>
<protein>
    <submittedName>
        <fullName evidence="2">EpsG family protein</fullName>
    </submittedName>
</protein>
<dbReference type="InterPro" id="IPR049458">
    <property type="entry name" value="EpsG-like"/>
</dbReference>
<dbReference type="RefSeq" id="WP_176266740.1">
    <property type="nucleotide sequence ID" value="NZ_JABWGV010000002.1"/>
</dbReference>